<gene>
    <name evidence="5" type="ORF">L202_05822</name>
</gene>
<dbReference type="GO" id="GO:0004806">
    <property type="term" value="F:triacylglycerol lipase activity"/>
    <property type="evidence" value="ECO:0007669"/>
    <property type="project" value="TreeGrafter"/>
</dbReference>
<keyword evidence="2" id="KW-0560">Oxidoreductase</keyword>
<reference evidence="5 6" key="1">
    <citation type="submission" date="2016-06" db="EMBL/GenBank/DDBJ databases">
        <title>Evolution of pathogenesis and genome organization in the Tremellales.</title>
        <authorList>
            <person name="Cuomo C."/>
            <person name="Litvintseva A."/>
            <person name="Heitman J."/>
            <person name="Chen Y."/>
            <person name="Sun S."/>
            <person name="Springer D."/>
            <person name="Dromer F."/>
            <person name="Young S."/>
            <person name="Zeng Q."/>
            <person name="Chapman S."/>
            <person name="Gujja S."/>
            <person name="Saif S."/>
            <person name="Birren B."/>
        </authorList>
    </citation>
    <scope>NUCLEOTIDE SEQUENCE [LARGE SCALE GENOMIC DNA]</scope>
    <source>
        <strain evidence="5 6">CBS 6039</strain>
    </source>
</reference>
<dbReference type="Proteomes" id="UP000094065">
    <property type="component" value="Unassembled WGS sequence"/>
</dbReference>
<dbReference type="GO" id="GO:0005783">
    <property type="term" value="C:endoplasmic reticulum"/>
    <property type="evidence" value="ECO:0007669"/>
    <property type="project" value="TreeGrafter"/>
</dbReference>
<evidence type="ECO:0000256" key="2">
    <source>
        <dbReference type="ARBA" id="ARBA00023002"/>
    </source>
</evidence>
<keyword evidence="6" id="KW-1185">Reference proteome</keyword>
<dbReference type="SUPFAM" id="SSF51735">
    <property type="entry name" value="NAD(P)-binding Rossmann-fold domains"/>
    <property type="match status" value="1"/>
</dbReference>
<protein>
    <submittedName>
        <fullName evidence="5">Uncharacterized protein</fullName>
    </submittedName>
</protein>
<dbReference type="GO" id="GO:0000140">
    <property type="term" value="F:acylglycerone-phosphate reductase (NADP+) activity"/>
    <property type="evidence" value="ECO:0007669"/>
    <property type="project" value="TreeGrafter"/>
</dbReference>
<sequence>MSRIGPTQRIALITGCSSANGIASNIATALHSRGYYVFCSVRHQGDLDHLAGKSECQEVIMDVTDLESIKRAAAGVGEQTGGRLDVLVNNAGVDMFSPLLDTSIDSLRQVFEINTIAPISVTQAFAPYLIETARKTERKSVVLNVGSMAKFGVPWKGAYCSSKAALECLSDTLRMEMAGLNVKVMNLHVGSVKTDMFDNGKLFPTLSSTPSGFYPAWPEIKSRINEDSKSQEPLTSSPKKVGEHVASQIDKVNPPGYVRTANGSFAIDLAMWALSMVGLKDWFWGRMWYTWMVGRPQDKKRT</sequence>
<dbReference type="GO" id="GO:0019433">
    <property type="term" value="P:triglyceride catabolic process"/>
    <property type="evidence" value="ECO:0007669"/>
    <property type="project" value="TreeGrafter"/>
</dbReference>
<dbReference type="GO" id="GO:0006654">
    <property type="term" value="P:phosphatidic acid biosynthetic process"/>
    <property type="evidence" value="ECO:0007669"/>
    <property type="project" value="TreeGrafter"/>
</dbReference>
<dbReference type="PANTHER" id="PTHR44169">
    <property type="entry name" value="NADPH-DEPENDENT 1-ACYLDIHYDROXYACETONE PHOSPHATE REDUCTASE"/>
    <property type="match status" value="1"/>
</dbReference>
<dbReference type="RefSeq" id="XP_018991354.1">
    <property type="nucleotide sequence ID" value="XM_019140203.1"/>
</dbReference>
<proteinExistence type="inferred from homology"/>
<dbReference type="Gene3D" id="3.40.50.720">
    <property type="entry name" value="NAD(P)-binding Rossmann-like Domain"/>
    <property type="match status" value="1"/>
</dbReference>
<dbReference type="CDD" id="cd05374">
    <property type="entry name" value="17beta-HSD-like_SDR_c"/>
    <property type="match status" value="1"/>
</dbReference>
<dbReference type="PANTHER" id="PTHR44169:SF6">
    <property type="entry name" value="NADPH-DEPENDENT 1-ACYLDIHYDROXYACETONE PHOSPHATE REDUCTASE"/>
    <property type="match status" value="1"/>
</dbReference>
<feature type="region of interest" description="Disordered" evidence="4">
    <location>
        <begin position="225"/>
        <end position="244"/>
    </location>
</feature>
<dbReference type="OrthoDB" id="2102561at2759"/>
<name>A0A1E3HHJ1_9TREE</name>
<evidence type="ECO:0000256" key="3">
    <source>
        <dbReference type="RuleBase" id="RU000363"/>
    </source>
</evidence>
<evidence type="ECO:0000256" key="4">
    <source>
        <dbReference type="SAM" id="MobiDB-lite"/>
    </source>
</evidence>
<dbReference type="InterPro" id="IPR036291">
    <property type="entry name" value="NAD(P)-bd_dom_sf"/>
</dbReference>
<dbReference type="Pfam" id="PF00106">
    <property type="entry name" value="adh_short"/>
    <property type="match status" value="1"/>
</dbReference>
<evidence type="ECO:0000256" key="1">
    <source>
        <dbReference type="ARBA" id="ARBA00006484"/>
    </source>
</evidence>
<comment type="similarity">
    <text evidence="1 3">Belongs to the short-chain dehydrogenases/reductases (SDR) family.</text>
</comment>
<dbReference type="EMBL" id="AWGJ01000009">
    <property type="protein sequence ID" value="ODN75823.1"/>
    <property type="molecule type" value="Genomic_DNA"/>
</dbReference>
<evidence type="ECO:0000313" key="5">
    <source>
        <dbReference type="EMBL" id="ODN75823.1"/>
    </source>
</evidence>
<dbReference type="PRINTS" id="PR00080">
    <property type="entry name" value="SDRFAMILY"/>
</dbReference>
<dbReference type="GeneID" id="30157131"/>
<organism evidence="5 6">
    <name type="scientific">Cryptococcus amylolentus CBS 6039</name>
    <dbReference type="NCBI Taxonomy" id="1295533"/>
    <lineage>
        <taxon>Eukaryota</taxon>
        <taxon>Fungi</taxon>
        <taxon>Dikarya</taxon>
        <taxon>Basidiomycota</taxon>
        <taxon>Agaricomycotina</taxon>
        <taxon>Tremellomycetes</taxon>
        <taxon>Tremellales</taxon>
        <taxon>Cryptococcaceae</taxon>
        <taxon>Cryptococcus</taxon>
    </lineage>
</organism>
<dbReference type="PRINTS" id="PR00081">
    <property type="entry name" value="GDHRDH"/>
</dbReference>
<dbReference type="STRING" id="1295533.A0A1E3HHJ1"/>
<dbReference type="GO" id="GO:0005811">
    <property type="term" value="C:lipid droplet"/>
    <property type="evidence" value="ECO:0007669"/>
    <property type="project" value="TreeGrafter"/>
</dbReference>
<dbReference type="InterPro" id="IPR002347">
    <property type="entry name" value="SDR_fam"/>
</dbReference>
<comment type="caution">
    <text evidence="5">The sequence shown here is derived from an EMBL/GenBank/DDBJ whole genome shotgun (WGS) entry which is preliminary data.</text>
</comment>
<dbReference type="AlphaFoldDB" id="A0A1E3HHJ1"/>
<accession>A0A1E3HHJ1</accession>
<evidence type="ECO:0000313" key="6">
    <source>
        <dbReference type="Proteomes" id="UP000094065"/>
    </source>
</evidence>